<keyword evidence="4 5" id="KW-0472">Membrane</keyword>
<organism evidence="7 8">
    <name type="scientific">Halosimplex rubrum</name>
    <dbReference type="NCBI Taxonomy" id="869889"/>
    <lineage>
        <taxon>Archaea</taxon>
        <taxon>Methanobacteriati</taxon>
        <taxon>Methanobacteriota</taxon>
        <taxon>Stenosarchaea group</taxon>
        <taxon>Halobacteria</taxon>
        <taxon>Halobacteriales</taxon>
        <taxon>Haloarculaceae</taxon>
        <taxon>Halosimplex</taxon>
    </lineage>
</organism>
<dbReference type="RefSeq" id="WP_179909350.1">
    <property type="nucleotide sequence ID" value="NZ_CP058910.1"/>
</dbReference>
<feature type="domain" description="Yip1" evidence="6">
    <location>
        <begin position="4"/>
        <end position="199"/>
    </location>
</feature>
<comment type="subcellular location">
    <subcellularLocation>
        <location evidence="1">Membrane</location>
        <topology evidence="1">Multi-pass membrane protein</topology>
    </subcellularLocation>
</comment>
<feature type="transmembrane region" description="Helical" evidence="5">
    <location>
        <begin position="21"/>
        <end position="46"/>
    </location>
</feature>
<dbReference type="Proteomes" id="UP000509667">
    <property type="component" value="Chromosome"/>
</dbReference>
<keyword evidence="8" id="KW-1185">Reference proteome</keyword>
<evidence type="ECO:0000256" key="2">
    <source>
        <dbReference type="ARBA" id="ARBA00022692"/>
    </source>
</evidence>
<evidence type="ECO:0000256" key="5">
    <source>
        <dbReference type="SAM" id="Phobius"/>
    </source>
</evidence>
<evidence type="ECO:0000256" key="4">
    <source>
        <dbReference type="ARBA" id="ARBA00023136"/>
    </source>
</evidence>
<keyword evidence="3 5" id="KW-1133">Transmembrane helix</keyword>
<dbReference type="AlphaFoldDB" id="A0A7D5P689"/>
<sequence>MIRGLLSDPDDFFARQSADPSFAAPVAVVFVAGVAINLNTVLVLPALAESLSGRSETIARVVTLVGAAGGTLGIFGLWFIYAGTFHTISVYFDGDGRFRTLFLLTGWGFLPLVLQGVFGAAMFQYTLQHVTVPQDPAQFDSFVGGLNDRPPLLVSSATRLVFLAWQAVLWTFAVSHGRRLSVREALATVGPAVFVTLAVNVHSVAGAVLAG</sequence>
<proteinExistence type="predicted"/>
<evidence type="ECO:0000256" key="3">
    <source>
        <dbReference type="ARBA" id="ARBA00022989"/>
    </source>
</evidence>
<evidence type="ECO:0000313" key="7">
    <source>
        <dbReference type="EMBL" id="QLH79484.1"/>
    </source>
</evidence>
<reference evidence="7 8" key="1">
    <citation type="submission" date="2020-07" db="EMBL/GenBank/DDBJ databases">
        <title>Halosimplex pelagicum sp. nov. and Halosimplex rubrum sp. nov., isolated from salted brown alga Laminaria, and emended description of the genus Halosimplex.</title>
        <authorList>
            <person name="Cui H."/>
        </authorList>
    </citation>
    <scope>NUCLEOTIDE SEQUENCE [LARGE SCALE GENOMIC DNA]</scope>
    <source>
        <strain evidence="7 8">R27</strain>
    </source>
</reference>
<feature type="transmembrane region" description="Helical" evidence="5">
    <location>
        <begin position="152"/>
        <end position="173"/>
    </location>
</feature>
<gene>
    <name evidence="7" type="ORF">HZS55_20250</name>
</gene>
<dbReference type="GeneID" id="56080247"/>
<dbReference type="GO" id="GO:0016020">
    <property type="term" value="C:membrane"/>
    <property type="evidence" value="ECO:0007669"/>
    <property type="project" value="UniProtKB-SubCell"/>
</dbReference>
<accession>A0A7D5P689</accession>
<protein>
    <submittedName>
        <fullName evidence="7">YIP1 family protein</fullName>
    </submittedName>
</protein>
<evidence type="ECO:0000259" key="6">
    <source>
        <dbReference type="Pfam" id="PF04893"/>
    </source>
</evidence>
<dbReference type="OrthoDB" id="116519at2157"/>
<evidence type="ECO:0000256" key="1">
    <source>
        <dbReference type="ARBA" id="ARBA00004141"/>
    </source>
</evidence>
<feature type="transmembrane region" description="Helical" evidence="5">
    <location>
        <begin position="185"/>
        <end position="210"/>
    </location>
</feature>
<feature type="transmembrane region" description="Helical" evidence="5">
    <location>
        <begin position="58"/>
        <end position="81"/>
    </location>
</feature>
<keyword evidence="2 5" id="KW-0812">Transmembrane</keyword>
<dbReference type="EMBL" id="CP058910">
    <property type="protein sequence ID" value="QLH79484.1"/>
    <property type="molecule type" value="Genomic_DNA"/>
</dbReference>
<dbReference type="Pfam" id="PF04893">
    <property type="entry name" value="Yip1"/>
    <property type="match status" value="1"/>
</dbReference>
<dbReference type="KEGG" id="hrr:HZS55_20250"/>
<name>A0A7D5P689_9EURY</name>
<dbReference type="InterPro" id="IPR006977">
    <property type="entry name" value="Yip1_dom"/>
</dbReference>
<feature type="transmembrane region" description="Helical" evidence="5">
    <location>
        <begin position="101"/>
        <end position="123"/>
    </location>
</feature>
<evidence type="ECO:0000313" key="8">
    <source>
        <dbReference type="Proteomes" id="UP000509667"/>
    </source>
</evidence>